<name>A0A1U9K659_9BACL</name>
<keyword evidence="2" id="KW-1185">Reference proteome</keyword>
<dbReference type="AlphaFoldDB" id="A0A1U9K659"/>
<reference evidence="1 2" key="1">
    <citation type="journal article" date="2015" name="Int. J. Syst. Evol. Microbiol.">
        <title>Novibacillus thermophilus gen. nov., sp. nov., a Gram-staining-negative and moderately thermophilic member of the family Thermoactinomycetaceae.</title>
        <authorList>
            <person name="Yang G."/>
            <person name="Chen J."/>
            <person name="Zhou S."/>
        </authorList>
    </citation>
    <scope>NUCLEOTIDE SEQUENCE [LARGE SCALE GENOMIC DNA]</scope>
    <source>
        <strain evidence="1 2">SG-1</strain>
    </source>
</reference>
<dbReference type="EMBL" id="CP019699">
    <property type="protein sequence ID" value="AQS55547.1"/>
    <property type="molecule type" value="Genomic_DNA"/>
</dbReference>
<organism evidence="1 2">
    <name type="scientific">Novibacillus thermophilus</name>
    <dbReference type="NCBI Taxonomy" id="1471761"/>
    <lineage>
        <taxon>Bacteria</taxon>
        <taxon>Bacillati</taxon>
        <taxon>Bacillota</taxon>
        <taxon>Bacilli</taxon>
        <taxon>Bacillales</taxon>
        <taxon>Thermoactinomycetaceae</taxon>
        <taxon>Novibacillus</taxon>
    </lineage>
</organism>
<proteinExistence type="predicted"/>
<gene>
    <name evidence="1" type="ORF">B0W44_06865</name>
</gene>
<sequence length="72" mass="8206">MVKNYSCALHLEKSETFQLRPPSFDIQGDGVYHSHQSHSKEIAKTSAHIETTVPFPFSLGMRDRTKFGKNKL</sequence>
<dbReference type="Proteomes" id="UP000188603">
    <property type="component" value="Chromosome"/>
</dbReference>
<evidence type="ECO:0000313" key="2">
    <source>
        <dbReference type="Proteomes" id="UP000188603"/>
    </source>
</evidence>
<dbReference type="KEGG" id="ntr:B0W44_06865"/>
<accession>A0A1U9K659</accession>
<evidence type="ECO:0000313" key="1">
    <source>
        <dbReference type="EMBL" id="AQS55547.1"/>
    </source>
</evidence>
<protein>
    <submittedName>
        <fullName evidence="1">Uncharacterized protein</fullName>
    </submittedName>
</protein>